<proteinExistence type="predicted"/>
<gene>
    <name evidence="2" type="ORF">EYF80_036423</name>
</gene>
<evidence type="ECO:0000313" key="3">
    <source>
        <dbReference type="Proteomes" id="UP000314294"/>
    </source>
</evidence>
<accession>A0A4Z2GIS7</accession>
<name>A0A4Z2GIS7_9TELE</name>
<sequence>MRRYALYRVPILVINDLHTRSFWLLSDVSEDSGAKSPFPLRNELKPGGRPVIPPIDYEEDPLGHDGETQHSAELSEDTDCDGSSLPEDSPEVQI</sequence>
<keyword evidence="3" id="KW-1185">Reference proteome</keyword>
<comment type="caution">
    <text evidence="2">The sequence shown here is derived from an EMBL/GenBank/DDBJ whole genome shotgun (WGS) entry which is preliminary data.</text>
</comment>
<dbReference type="Proteomes" id="UP000314294">
    <property type="component" value="Unassembled WGS sequence"/>
</dbReference>
<evidence type="ECO:0000313" key="2">
    <source>
        <dbReference type="EMBL" id="TNN53356.1"/>
    </source>
</evidence>
<feature type="region of interest" description="Disordered" evidence="1">
    <location>
        <begin position="30"/>
        <end position="94"/>
    </location>
</feature>
<evidence type="ECO:0000256" key="1">
    <source>
        <dbReference type="SAM" id="MobiDB-lite"/>
    </source>
</evidence>
<organism evidence="2 3">
    <name type="scientific">Liparis tanakae</name>
    <name type="common">Tanaka's snailfish</name>
    <dbReference type="NCBI Taxonomy" id="230148"/>
    <lineage>
        <taxon>Eukaryota</taxon>
        <taxon>Metazoa</taxon>
        <taxon>Chordata</taxon>
        <taxon>Craniata</taxon>
        <taxon>Vertebrata</taxon>
        <taxon>Euteleostomi</taxon>
        <taxon>Actinopterygii</taxon>
        <taxon>Neopterygii</taxon>
        <taxon>Teleostei</taxon>
        <taxon>Neoteleostei</taxon>
        <taxon>Acanthomorphata</taxon>
        <taxon>Eupercaria</taxon>
        <taxon>Perciformes</taxon>
        <taxon>Cottioidei</taxon>
        <taxon>Cottales</taxon>
        <taxon>Liparidae</taxon>
        <taxon>Liparis</taxon>
    </lineage>
</organism>
<dbReference type="EMBL" id="SRLO01000518">
    <property type="protein sequence ID" value="TNN53356.1"/>
    <property type="molecule type" value="Genomic_DNA"/>
</dbReference>
<dbReference type="AlphaFoldDB" id="A0A4Z2GIS7"/>
<protein>
    <submittedName>
        <fullName evidence="2">Uncharacterized protein</fullName>
    </submittedName>
</protein>
<reference evidence="2 3" key="1">
    <citation type="submission" date="2019-03" db="EMBL/GenBank/DDBJ databases">
        <title>First draft genome of Liparis tanakae, snailfish: a comprehensive survey of snailfish specific genes.</title>
        <authorList>
            <person name="Kim W."/>
            <person name="Song I."/>
            <person name="Jeong J.-H."/>
            <person name="Kim D."/>
            <person name="Kim S."/>
            <person name="Ryu S."/>
            <person name="Song J.Y."/>
            <person name="Lee S.K."/>
        </authorList>
    </citation>
    <scope>NUCLEOTIDE SEQUENCE [LARGE SCALE GENOMIC DNA]</scope>
    <source>
        <tissue evidence="2">Muscle</tissue>
    </source>
</reference>
<feature type="compositionally biased region" description="Basic and acidic residues" evidence="1">
    <location>
        <begin position="61"/>
        <end position="70"/>
    </location>
</feature>